<evidence type="ECO:0000256" key="8">
    <source>
        <dbReference type="ARBA" id="ARBA00022630"/>
    </source>
</evidence>
<evidence type="ECO:0000256" key="1">
    <source>
        <dbReference type="ARBA" id="ARBA00001917"/>
    </source>
</evidence>
<dbReference type="InterPro" id="IPR019576">
    <property type="entry name" value="Pyridoxamine_oxidase_dimer_C"/>
</dbReference>
<evidence type="ECO:0000256" key="5">
    <source>
        <dbReference type="ARBA" id="ARBA00007301"/>
    </source>
</evidence>
<evidence type="ECO:0000313" key="18">
    <source>
        <dbReference type="EMBL" id="RDW25643.1"/>
    </source>
</evidence>
<accession>A0A1D8NEJ5</accession>
<evidence type="ECO:0000256" key="13">
    <source>
        <dbReference type="ARBA" id="ARBA00052480"/>
    </source>
</evidence>
<evidence type="ECO:0000256" key="14">
    <source>
        <dbReference type="ARBA" id="ARBA00083138"/>
    </source>
</evidence>
<dbReference type="Proteomes" id="UP000182444">
    <property type="component" value="Chromosome 1D"/>
</dbReference>
<dbReference type="InterPro" id="IPR012349">
    <property type="entry name" value="Split_barrel_FMN-bd"/>
</dbReference>
<evidence type="ECO:0000313" key="20">
    <source>
        <dbReference type="Proteomes" id="UP000256601"/>
    </source>
</evidence>
<comment type="function">
    <text evidence="2">Catalyzes the oxidation of either pyridoxine 5'-phosphate (PNP) or pyridoxamine 5'-phosphate (PMP) into pyridoxal 5'-phosphate (PLP).</text>
</comment>
<evidence type="ECO:0000256" key="10">
    <source>
        <dbReference type="ARBA" id="ARBA00023002"/>
    </source>
</evidence>
<dbReference type="PROSITE" id="PS01064">
    <property type="entry name" value="PYRIDOX_OXIDASE"/>
    <property type="match status" value="1"/>
</dbReference>
<reference evidence="18 20" key="2">
    <citation type="submission" date="2018-07" db="EMBL/GenBank/DDBJ databases">
        <title>Draft Genome Assemblies for Five Robust Yarrowia lipolytica Strains Exhibiting High Lipid Production and Pentose Sugar Utilization and Sugar Alcohol Secretion from Undetoxified Lignocellulosic Biomass Hydrolysates.</title>
        <authorList>
            <consortium name="DOE Joint Genome Institute"/>
            <person name="Walker C."/>
            <person name="Ryu S."/>
            <person name="Na H."/>
            <person name="Zane M."/>
            <person name="LaButti K."/>
            <person name="Lipzen A."/>
            <person name="Haridas S."/>
            <person name="Barry K."/>
            <person name="Grigoriev I.V."/>
            <person name="Quarterman J."/>
            <person name="Slininger P."/>
            <person name="Dien B."/>
            <person name="Trinh C.T."/>
        </authorList>
    </citation>
    <scope>NUCLEOTIDE SEQUENCE [LARGE SCALE GENOMIC DNA]</scope>
    <source>
        <strain evidence="18 20">YB392</strain>
    </source>
</reference>
<dbReference type="EMBL" id="KZ858997">
    <property type="protein sequence ID" value="RDW25643.1"/>
    <property type="molecule type" value="Genomic_DNA"/>
</dbReference>
<dbReference type="HAMAP" id="MF_01629">
    <property type="entry name" value="PdxH"/>
    <property type="match status" value="1"/>
</dbReference>
<dbReference type="GO" id="GO:0010181">
    <property type="term" value="F:FMN binding"/>
    <property type="evidence" value="ECO:0007669"/>
    <property type="project" value="InterPro"/>
</dbReference>
<proteinExistence type="inferred from homology"/>
<dbReference type="PANTHER" id="PTHR10851">
    <property type="entry name" value="PYRIDOXINE-5-PHOSPHATE OXIDASE"/>
    <property type="match status" value="1"/>
</dbReference>
<dbReference type="Gene3D" id="2.30.110.10">
    <property type="entry name" value="Electron Transport, Fmn-binding Protein, Chain A"/>
    <property type="match status" value="1"/>
</dbReference>
<dbReference type="PIRSF" id="PIRSF000190">
    <property type="entry name" value="Pyd_amn-ph_oxd"/>
    <property type="match status" value="1"/>
</dbReference>
<keyword evidence="11" id="KW-0664">Pyridoxine biosynthesis</keyword>
<keyword evidence="9" id="KW-0288">FMN</keyword>
<comment type="similarity">
    <text evidence="5">Belongs to the pyridoxamine 5'-phosphate oxidase family.</text>
</comment>
<reference evidence="17 19" key="1">
    <citation type="journal article" date="2016" name="PLoS ONE">
        <title>Sequence Assembly of Yarrowia lipolytica Strain W29/CLIB89 Shows Transposable Element Diversity.</title>
        <authorList>
            <person name="Magnan C."/>
            <person name="Yu J."/>
            <person name="Chang I."/>
            <person name="Jahn E."/>
            <person name="Kanomata Y."/>
            <person name="Wu J."/>
            <person name="Zeller M."/>
            <person name="Oakes M."/>
            <person name="Baldi P."/>
            <person name="Sandmeyer S."/>
        </authorList>
    </citation>
    <scope>NUCLEOTIDE SEQUENCE [LARGE SCALE GENOMIC DNA]</scope>
    <source>
        <strain evidence="17">CLIB89</strain>
        <strain evidence="19">CLIB89(W29)</strain>
    </source>
</reference>
<name>A0A1D8NEJ5_YARLL</name>
<feature type="domain" description="Pyridoxine 5'-phosphate oxidase dimerisation C-terminal" evidence="16">
    <location>
        <begin position="194"/>
        <end position="236"/>
    </location>
</feature>
<dbReference type="NCBIfam" id="TIGR00558">
    <property type="entry name" value="pdxH"/>
    <property type="match status" value="1"/>
</dbReference>
<evidence type="ECO:0000259" key="16">
    <source>
        <dbReference type="Pfam" id="PF10590"/>
    </source>
</evidence>
<organism evidence="17 19">
    <name type="scientific">Yarrowia lipolytica</name>
    <name type="common">Candida lipolytica</name>
    <dbReference type="NCBI Taxonomy" id="4952"/>
    <lineage>
        <taxon>Eukaryota</taxon>
        <taxon>Fungi</taxon>
        <taxon>Dikarya</taxon>
        <taxon>Ascomycota</taxon>
        <taxon>Saccharomycotina</taxon>
        <taxon>Dipodascomycetes</taxon>
        <taxon>Dipodascales</taxon>
        <taxon>Dipodascales incertae sedis</taxon>
        <taxon>Yarrowia</taxon>
    </lineage>
</organism>
<comment type="pathway">
    <text evidence="3">Cofactor metabolism; pyridoxal 5'-phosphate salvage; pyridoxal 5'-phosphate from pyridoxamine 5'-phosphate: step 1/1.</text>
</comment>
<dbReference type="AlphaFoldDB" id="A0A1D8NEJ5"/>
<dbReference type="FunFam" id="2.30.110.10:FF:000010">
    <property type="entry name" value="Pyridoxine phosphate oxidase"/>
    <property type="match status" value="1"/>
</dbReference>
<dbReference type="EMBL" id="CP017556">
    <property type="protein sequence ID" value="AOW04050.1"/>
    <property type="molecule type" value="Genomic_DNA"/>
</dbReference>
<dbReference type="eggNOG" id="KOG2586">
    <property type="taxonomic scope" value="Eukaryota"/>
</dbReference>
<protein>
    <recommendedName>
        <fullName evidence="7">pyridoxal 5'-phosphate synthase</fullName>
        <ecNumber evidence="7">1.4.3.5</ecNumber>
    </recommendedName>
    <alternativeName>
        <fullName evidence="14">PNP/PMP oxidase</fullName>
    </alternativeName>
</protein>
<gene>
    <name evidence="18" type="ORF">B0I71DRAFT_38663</name>
    <name evidence="17" type="ORF">YALI1_D17482g</name>
</gene>
<evidence type="ECO:0000313" key="17">
    <source>
        <dbReference type="EMBL" id="AOW04050.1"/>
    </source>
</evidence>
<sequence>MSRILPSLRRFSTSRMNLDKIITANPTHQYKQATLDVQDVSPDPIVQFQKWFQQAKDAGIPIPEAVNFATAQLPSGRVSSRTVLFKELDPRGLIIYSNWGTSKKSRDVKSNPWAAITFFWKESERQVRIEGHVELLSPQESQEYYSSRPRDSQIGAWASPQSQVIADRSVLDKKIDEITNKFKDTDKIPVPDFWGGARLVPLEWEFWQGRESRVHDRVVYVRDSEKDQWRIERIAP</sequence>
<keyword evidence="8" id="KW-0285">Flavoprotein</keyword>
<dbReference type="Pfam" id="PF01243">
    <property type="entry name" value="PNPOx_N"/>
    <property type="match status" value="1"/>
</dbReference>
<evidence type="ECO:0000256" key="11">
    <source>
        <dbReference type="ARBA" id="ARBA00023096"/>
    </source>
</evidence>
<dbReference type="Proteomes" id="UP000256601">
    <property type="component" value="Unassembled WGS sequence"/>
</dbReference>
<comment type="catalytic activity">
    <reaction evidence="13">
        <text>pyridoxine 5'-phosphate + O2 = pyridoxal 5'-phosphate + H2O2</text>
        <dbReference type="Rhea" id="RHEA:15149"/>
        <dbReference type="ChEBI" id="CHEBI:15379"/>
        <dbReference type="ChEBI" id="CHEBI:16240"/>
        <dbReference type="ChEBI" id="CHEBI:58589"/>
        <dbReference type="ChEBI" id="CHEBI:597326"/>
        <dbReference type="EC" id="1.4.3.5"/>
    </reaction>
</comment>
<dbReference type="UniPathway" id="UPA01068">
    <property type="reaction ID" value="UER00304"/>
</dbReference>
<evidence type="ECO:0000259" key="15">
    <source>
        <dbReference type="Pfam" id="PF01243"/>
    </source>
</evidence>
<dbReference type="OMA" id="AYFRTRP"/>
<dbReference type="VEuPathDB" id="FungiDB:YALI1_D17482g"/>
<dbReference type="GeneID" id="2910236"/>
<dbReference type="NCBIfam" id="NF004231">
    <property type="entry name" value="PRK05679.1"/>
    <property type="match status" value="1"/>
</dbReference>
<dbReference type="EC" id="1.4.3.5" evidence="7"/>
<dbReference type="SUPFAM" id="SSF50475">
    <property type="entry name" value="FMN-binding split barrel"/>
    <property type="match status" value="1"/>
</dbReference>
<keyword evidence="10" id="KW-0560">Oxidoreductase</keyword>
<evidence type="ECO:0000313" key="19">
    <source>
        <dbReference type="Proteomes" id="UP000182444"/>
    </source>
</evidence>
<dbReference type="Pfam" id="PF10590">
    <property type="entry name" value="PNP_phzG_C"/>
    <property type="match status" value="1"/>
</dbReference>
<evidence type="ECO:0000256" key="7">
    <source>
        <dbReference type="ARBA" id="ARBA00012801"/>
    </source>
</evidence>
<dbReference type="GO" id="GO:0004733">
    <property type="term" value="F:pyridoxamine phosphate oxidase activity"/>
    <property type="evidence" value="ECO:0007669"/>
    <property type="project" value="UniProtKB-EC"/>
</dbReference>
<evidence type="ECO:0000256" key="12">
    <source>
        <dbReference type="ARBA" id="ARBA00050700"/>
    </source>
</evidence>
<evidence type="ECO:0000256" key="4">
    <source>
        <dbReference type="ARBA" id="ARBA00005037"/>
    </source>
</evidence>
<evidence type="ECO:0000256" key="6">
    <source>
        <dbReference type="ARBA" id="ARBA00011738"/>
    </source>
</evidence>
<dbReference type="VEuPathDB" id="FungiDB:YALI0_D14322g"/>
<dbReference type="PANTHER" id="PTHR10851:SF0">
    <property type="entry name" value="PYRIDOXINE-5'-PHOSPHATE OXIDASE"/>
    <property type="match status" value="1"/>
</dbReference>
<dbReference type="KEGG" id="yli:2910236"/>
<comment type="cofactor">
    <cofactor evidence="1">
        <name>FMN</name>
        <dbReference type="ChEBI" id="CHEBI:58210"/>
    </cofactor>
</comment>
<dbReference type="InterPro" id="IPR000659">
    <property type="entry name" value="Pyridox_Oxase"/>
</dbReference>
<comment type="catalytic activity">
    <reaction evidence="12">
        <text>pyridoxamine 5'-phosphate + O2 + H2O = pyridoxal 5'-phosphate + H2O2 + NH4(+)</text>
        <dbReference type="Rhea" id="RHEA:15817"/>
        <dbReference type="ChEBI" id="CHEBI:15377"/>
        <dbReference type="ChEBI" id="CHEBI:15379"/>
        <dbReference type="ChEBI" id="CHEBI:16240"/>
        <dbReference type="ChEBI" id="CHEBI:28938"/>
        <dbReference type="ChEBI" id="CHEBI:58451"/>
        <dbReference type="ChEBI" id="CHEBI:597326"/>
        <dbReference type="EC" id="1.4.3.5"/>
    </reaction>
</comment>
<evidence type="ECO:0000256" key="2">
    <source>
        <dbReference type="ARBA" id="ARBA00003691"/>
    </source>
</evidence>
<dbReference type="GO" id="GO:0008615">
    <property type="term" value="P:pyridoxine biosynthetic process"/>
    <property type="evidence" value="ECO:0007669"/>
    <property type="project" value="UniProtKB-KW"/>
</dbReference>
<evidence type="ECO:0000256" key="9">
    <source>
        <dbReference type="ARBA" id="ARBA00022643"/>
    </source>
</evidence>
<feature type="domain" description="Pyridoxamine 5'-phosphate oxidase N-terminal" evidence="15">
    <location>
        <begin position="57"/>
        <end position="180"/>
    </location>
</feature>
<dbReference type="InterPro" id="IPR011576">
    <property type="entry name" value="Pyridox_Oxase_N"/>
</dbReference>
<comment type="subunit">
    <text evidence="6">Homodimer.</text>
</comment>
<evidence type="ECO:0000256" key="3">
    <source>
        <dbReference type="ARBA" id="ARBA00004738"/>
    </source>
</evidence>
<dbReference type="InterPro" id="IPR019740">
    <property type="entry name" value="Pyridox_Oxase_CS"/>
</dbReference>
<comment type="pathway">
    <text evidence="4">Cofactor metabolism; pyridoxal 5'-phosphate salvage; pyridoxal 5'-phosphate from pyridoxine 5'-phosphate: step 1/1.</text>
</comment>